<dbReference type="Proteomes" id="UP001153269">
    <property type="component" value="Unassembled WGS sequence"/>
</dbReference>
<proteinExistence type="predicted"/>
<reference evidence="1" key="1">
    <citation type="submission" date="2020-03" db="EMBL/GenBank/DDBJ databases">
        <authorList>
            <person name="Weist P."/>
        </authorList>
    </citation>
    <scope>NUCLEOTIDE SEQUENCE</scope>
</reference>
<organism evidence="1 2">
    <name type="scientific">Pleuronectes platessa</name>
    <name type="common">European plaice</name>
    <dbReference type="NCBI Taxonomy" id="8262"/>
    <lineage>
        <taxon>Eukaryota</taxon>
        <taxon>Metazoa</taxon>
        <taxon>Chordata</taxon>
        <taxon>Craniata</taxon>
        <taxon>Vertebrata</taxon>
        <taxon>Euteleostomi</taxon>
        <taxon>Actinopterygii</taxon>
        <taxon>Neopterygii</taxon>
        <taxon>Teleostei</taxon>
        <taxon>Neoteleostei</taxon>
        <taxon>Acanthomorphata</taxon>
        <taxon>Carangaria</taxon>
        <taxon>Pleuronectiformes</taxon>
        <taxon>Pleuronectoidei</taxon>
        <taxon>Pleuronectidae</taxon>
        <taxon>Pleuronectes</taxon>
    </lineage>
</organism>
<accession>A0A9N7YFN8</accession>
<keyword evidence="2" id="KW-1185">Reference proteome</keyword>
<dbReference type="EMBL" id="CADEAL010000757">
    <property type="protein sequence ID" value="CAB1424832.1"/>
    <property type="molecule type" value="Genomic_DNA"/>
</dbReference>
<dbReference type="AlphaFoldDB" id="A0A9N7YFN8"/>
<gene>
    <name evidence="1" type="ORF">PLEPLA_LOCUS12760</name>
</gene>
<name>A0A9N7YFN8_PLEPL</name>
<evidence type="ECO:0000313" key="2">
    <source>
        <dbReference type="Proteomes" id="UP001153269"/>
    </source>
</evidence>
<sequence length="200" mass="21264">MAISDTKAAPQQLISIFSVSREGGHCVPVPLYPSQFPIETLKGPLRGPVFGCAAHLQRGNYGPILKPSSCQGREAGTQSGCDRGSQWLRACEDAIATQSPFSVSRLAPTQALIYDALTAISTAETIELRYLCVHLLAPGSAGKPRRRGPGSRTLCWSLSDAMWNAPSFPAQLPSDKGENITGKDLGPHILFGMTGMTGPE</sequence>
<evidence type="ECO:0000313" key="1">
    <source>
        <dbReference type="EMBL" id="CAB1424832.1"/>
    </source>
</evidence>
<protein>
    <submittedName>
        <fullName evidence="1">Uncharacterized protein</fullName>
    </submittedName>
</protein>
<comment type="caution">
    <text evidence="1">The sequence shown here is derived from an EMBL/GenBank/DDBJ whole genome shotgun (WGS) entry which is preliminary data.</text>
</comment>